<feature type="compositionally biased region" description="Basic and acidic residues" evidence="7">
    <location>
        <begin position="132"/>
        <end position="143"/>
    </location>
</feature>
<dbReference type="PANTHER" id="PTHR10044">
    <property type="entry name" value="INHIBITOR OF APOPTOSIS"/>
    <property type="match status" value="1"/>
</dbReference>
<evidence type="ECO:0000259" key="8">
    <source>
        <dbReference type="PROSITE" id="PS50089"/>
    </source>
</evidence>
<evidence type="ECO:0000313" key="9">
    <source>
        <dbReference type="EMBL" id="KAK3098075.1"/>
    </source>
</evidence>
<dbReference type="PROSITE" id="PS50089">
    <property type="entry name" value="ZF_RING_2"/>
    <property type="match status" value="1"/>
</dbReference>
<dbReference type="EMBL" id="VSWD01000007">
    <property type="protein sequence ID" value="KAK3098075.1"/>
    <property type="molecule type" value="Genomic_DNA"/>
</dbReference>
<dbReference type="InterPro" id="IPR050784">
    <property type="entry name" value="IAP"/>
</dbReference>
<dbReference type="FunFam" id="3.30.40.10:FF:000184">
    <property type="entry name" value="Baculoviral IAP repeat containing 2"/>
    <property type="match status" value="1"/>
</dbReference>
<evidence type="ECO:0000256" key="2">
    <source>
        <dbReference type="ARBA" id="ARBA00022703"/>
    </source>
</evidence>
<dbReference type="SUPFAM" id="SSF57924">
    <property type="entry name" value="Inhibitor of apoptosis (IAP) repeat"/>
    <property type="match status" value="3"/>
</dbReference>
<dbReference type="PANTHER" id="PTHR10044:SF139">
    <property type="entry name" value="DEATH-ASSOCIATED INHIBITOR OF APOPTOSIS 2"/>
    <property type="match status" value="1"/>
</dbReference>
<dbReference type="GO" id="GO:0006915">
    <property type="term" value="P:apoptotic process"/>
    <property type="evidence" value="ECO:0007669"/>
    <property type="project" value="UniProtKB-KW"/>
</dbReference>
<comment type="caution">
    <text evidence="9">The sequence shown here is derived from an EMBL/GenBank/DDBJ whole genome shotgun (WGS) entry which is preliminary data.</text>
</comment>
<dbReference type="GO" id="GO:0061630">
    <property type="term" value="F:ubiquitin protein ligase activity"/>
    <property type="evidence" value="ECO:0007669"/>
    <property type="project" value="TreeGrafter"/>
</dbReference>
<dbReference type="SMART" id="SM00238">
    <property type="entry name" value="BIR"/>
    <property type="match status" value="3"/>
</dbReference>
<organism evidence="9 10">
    <name type="scientific">Pinctada imbricata</name>
    <name type="common">Atlantic pearl-oyster</name>
    <name type="synonym">Pinctada martensii</name>
    <dbReference type="NCBI Taxonomy" id="66713"/>
    <lineage>
        <taxon>Eukaryota</taxon>
        <taxon>Metazoa</taxon>
        <taxon>Spiralia</taxon>
        <taxon>Lophotrochozoa</taxon>
        <taxon>Mollusca</taxon>
        <taxon>Bivalvia</taxon>
        <taxon>Autobranchia</taxon>
        <taxon>Pteriomorphia</taxon>
        <taxon>Pterioida</taxon>
        <taxon>Pterioidea</taxon>
        <taxon>Pteriidae</taxon>
        <taxon>Pinctada</taxon>
    </lineage>
</organism>
<comment type="similarity">
    <text evidence="1">Belongs to the IAP family.</text>
</comment>
<evidence type="ECO:0000256" key="1">
    <source>
        <dbReference type="ARBA" id="ARBA00006672"/>
    </source>
</evidence>
<dbReference type="PROSITE" id="PS50143">
    <property type="entry name" value="BIR_REPEAT_2"/>
    <property type="match status" value="3"/>
</dbReference>
<dbReference type="GO" id="GO:0043027">
    <property type="term" value="F:cysteine-type endopeptidase inhibitor activity involved in apoptotic process"/>
    <property type="evidence" value="ECO:0007669"/>
    <property type="project" value="TreeGrafter"/>
</dbReference>
<sequence length="607" mass="68855">MSSLASHFDQLSIDNQSTENSTDNSYNFELLRLLSFKDWPRESPIFPLRLAETGFWYLKIGDLVQCYFCRIQKQNWQKGDNPRKVHELLKPNCPFIQNPGGTNNIAVNRDQVSDLSASFNRITSLLSSGEGEVSRQESRESQTNREQQPAENNEHRSLPVPQSPRSYHSVPGRISEPITPGNRMAESNKTPQQFRLALNNDDESSSLPARLSAGNLTVNPTPKPKPLKLEDDPGILRFERNRLETFKNWPSNAPVSSKDLAKSGFYYTGTEDRVQCVFCRGILRDWDPGDKPHIEHKNKFPRCPFLLGVDVGNVQHTPAQPANQYQPVYRGGDFVNQPQNNMEALGISTDRPKHPNYAVESSRITSFRGWPQYKHQTPEQLAKAGFFYAGFGDNVKCFFCDGGLRNWEPGDDPWTEHARWFPKCNYVRNVRGEQYIRTIQSKYNSRQTSTYQIEQREIRARMELPMVRTVLDMGMNRTTVMKAIEMRLRETGDDFPNAQELLNAVLNLEESPEAMNVEAQEEPSDDQLGSPTAGPSSGTPFSSNQALEEENRKLKEQKTCKICMDEDVGVVFLPCGHLCSCVNCAPAIVHCPICRTPIKGSVRTYIP</sequence>
<evidence type="ECO:0000256" key="7">
    <source>
        <dbReference type="SAM" id="MobiDB-lite"/>
    </source>
</evidence>
<dbReference type="GO" id="GO:0008270">
    <property type="term" value="F:zinc ion binding"/>
    <property type="evidence" value="ECO:0007669"/>
    <property type="project" value="UniProtKB-KW"/>
</dbReference>
<dbReference type="GO" id="GO:0043066">
    <property type="term" value="P:negative regulation of apoptotic process"/>
    <property type="evidence" value="ECO:0007669"/>
    <property type="project" value="TreeGrafter"/>
</dbReference>
<keyword evidence="4 6" id="KW-0863">Zinc-finger</keyword>
<dbReference type="InterPro" id="IPR013083">
    <property type="entry name" value="Znf_RING/FYVE/PHD"/>
</dbReference>
<dbReference type="FunFam" id="1.10.1170.10:FF:000003">
    <property type="entry name" value="E3 ubiquitin-protein ligase XIAP"/>
    <property type="match status" value="1"/>
</dbReference>
<dbReference type="InterPro" id="IPR001841">
    <property type="entry name" value="Znf_RING"/>
</dbReference>
<dbReference type="Pfam" id="PF13920">
    <property type="entry name" value="zf-C3HC4_3"/>
    <property type="match status" value="1"/>
</dbReference>
<dbReference type="Gene3D" id="3.30.40.10">
    <property type="entry name" value="Zinc/RING finger domain, C3HC4 (zinc finger)"/>
    <property type="match status" value="1"/>
</dbReference>
<dbReference type="Gene3D" id="1.10.8.10">
    <property type="entry name" value="DNA helicase RuvA subunit, C-terminal domain"/>
    <property type="match status" value="1"/>
</dbReference>
<keyword evidence="5" id="KW-0862">Zinc</keyword>
<protein>
    <recommendedName>
        <fullName evidence="8">RING-type domain-containing protein</fullName>
    </recommendedName>
</protein>
<evidence type="ECO:0000256" key="4">
    <source>
        <dbReference type="ARBA" id="ARBA00022771"/>
    </source>
</evidence>
<dbReference type="CDD" id="cd00022">
    <property type="entry name" value="BIR"/>
    <property type="match status" value="3"/>
</dbReference>
<feature type="region of interest" description="Disordered" evidence="7">
    <location>
        <begin position="127"/>
        <end position="187"/>
    </location>
</feature>
<dbReference type="GO" id="GO:0005737">
    <property type="term" value="C:cytoplasm"/>
    <property type="evidence" value="ECO:0007669"/>
    <property type="project" value="TreeGrafter"/>
</dbReference>
<dbReference type="GO" id="GO:0031398">
    <property type="term" value="P:positive regulation of protein ubiquitination"/>
    <property type="evidence" value="ECO:0007669"/>
    <property type="project" value="TreeGrafter"/>
</dbReference>
<name>A0AA88Y457_PINIB</name>
<dbReference type="SMART" id="SM00184">
    <property type="entry name" value="RING"/>
    <property type="match status" value="1"/>
</dbReference>
<keyword evidence="10" id="KW-1185">Reference proteome</keyword>
<dbReference type="GO" id="GO:0051726">
    <property type="term" value="P:regulation of cell cycle"/>
    <property type="evidence" value="ECO:0007669"/>
    <property type="project" value="TreeGrafter"/>
</dbReference>
<feature type="region of interest" description="Disordered" evidence="7">
    <location>
        <begin position="515"/>
        <end position="550"/>
    </location>
</feature>
<evidence type="ECO:0000256" key="5">
    <source>
        <dbReference type="ARBA" id="ARBA00022833"/>
    </source>
</evidence>
<feature type="region of interest" description="Disordered" evidence="7">
    <location>
        <begin position="203"/>
        <end position="231"/>
    </location>
</feature>
<dbReference type="CDD" id="cd14321">
    <property type="entry name" value="UBA_IAPs"/>
    <property type="match status" value="1"/>
</dbReference>
<feature type="compositionally biased region" description="Polar residues" evidence="7">
    <location>
        <begin position="527"/>
        <end position="546"/>
    </location>
</feature>
<accession>A0AA88Y457</accession>
<keyword evidence="3" id="KW-0479">Metal-binding</keyword>
<dbReference type="InterPro" id="IPR001370">
    <property type="entry name" value="BIR_rpt"/>
</dbReference>
<evidence type="ECO:0000256" key="3">
    <source>
        <dbReference type="ARBA" id="ARBA00022723"/>
    </source>
</evidence>
<dbReference type="AlphaFoldDB" id="A0AA88Y457"/>
<dbReference type="CDD" id="cd16713">
    <property type="entry name" value="RING-HC_BIRC2_3_7"/>
    <property type="match status" value="1"/>
</dbReference>
<dbReference type="Pfam" id="PF00653">
    <property type="entry name" value="BIR"/>
    <property type="match status" value="3"/>
</dbReference>
<evidence type="ECO:0000313" key="10">
    <source>
        <dbReference type="Proteomes" id="UP001186944"/>
    </source>
</evidence>
<dbReference type="PROSITE" id="PS01282">
    <property type="entry name" value="BIR_REPEAT_1"/>
    <property type="match status" value="2"/>
</dbReference>
<feature type="domain" description="RING-type" evidence="8">
    <location>
        <begin position="560"/>
        <end position="595"/>
    </location>
</feature>
<dbReference type="Gene3D" id="1.10.1170.10">
    <property type="entry name" value="Inhibitor Of Apoptosis Protein (2mihbC-IAP-1), Chain A"/>
    <property type="match status" value="3"/>
</dbReference>
<dbReference type="GO" id="GO:0005634">
    <property type="term" value="C:nucleus"/>
    <property type="evidence" value="ECO:0007669"/>
    <property type="project" value="TreeGrafter"/>
</dbReference>
<gene>
    <name evidence="9" type="ORF">FSP39_015924</name>
</gene>
<keyword evidence="2" id="KW-0053">Apoptosis</keyword>
<proteinExistence type="inferred from homology"/>
<reference evidence="9" key="1">
    <citation type="submission" date="2019-08" db="EMBL/GenBank/DDBJ databases">
        <title>The improved chromosome-level genome for the pearl oyster Pinctada fucata martensii using PacBio sequencing and Hi-C.</title>
        <authorList>
            <person name="Zheng Z."/>
        </authorList>
    </citation>
    <scope>NUCLEOTIDE SEQUENCE</scope>
    <source>
        <strain evidence="9">ZZ-2019</strain>
        <tissue evidence="9">Adductor muscle</tissue>
    </source>
</reference>
<evidence type="ECO:0000256" key="6">
    <source>
        <dbReference type="PROSITE-ProRule" id="PRU00175"/>
    </source>
</evidence>
<dbReference type="Proteomes" id="UP001186944">
    <property type="component" value="Unassembled WGS sequence"/>
</dbReference>
<dbReference type="FunFam" id="1.10.1170.10:FF:000002">
    <property type="entry name" value="Baculoviral IAP repeat containing 7"/>
    <property type="match status" value="1"/>
</dbReference>